<dbReference type="Gene3D" id="3.90.1310.10">
    <property type="entry name" value="Penicillin-binding protein 2a (Domain 2)"/>
    <property type="match status" value="1"/>
</dbReference>
<dbReference type="PANTHER" id="PTHR30627:SF1">
    <property type="entry name" value="PEPTIDOGLYCAN D,D-TRANSPEPTIDASE FTSI"/>
    <property type="match status" value="1"/>
</dbReference>
<dbReference type="InterPro" id="IPR050515">
    <property type="entry name" value="Beta-lactam/transpept"/>
</dbReference>
<dbReference type="Gene3D" id="3.40.710.10">
    <property type="entry name" value="DD-peptidase/beta-lactamase superfamily"/>
    <property type="match status" value="1"/>
</dbReference>
<sequence>MGREGISTTTLKKRLIFLFFIISLCLVLLICRLAWIQVVKAEDLQREAHEQWNRSIPVTALRGTIYDRNGKVMAGSATAETVVAIPKQILDPQETARILAPVLDMEKRELEDILTRERALVYVKRKVDEEVAQKVRELELVGIDFAKESKRFYPNENLASHVLGFAGVDQGLAGLEVYYEEELGGRDGRIIYQSDARGIQMPQGVQQYIPSEPGNDLVLTLDETIQFIVERELSKALMEYDAQSVLAIAINPQTGEILSMAKKPDYDPNNYLDYPEESWQITPIFATFEPGSTFKLVTLAATIEENLYNMEEGFYCSGSTNVAGQTIRCWTSHRGGHGSIDFLDVVKGSCNPGFITVGQRLGKEELFKYITAFGFGARTGIDLPGEGLGILFQPEQVGPVELATTSFGQGVSVTPIQQVMAVAAMANGGELLKPYIVKEFRDADGNLVQKNEPQVVREVLSRETSQLVRQIMEKVVSEGSGLNAYIDGYSVAGKTGTAQKVGGGGYLAGKNIMSFIGFAPVEDPQVLLFVAVDEPGKGPMWASQVAAPVFRSIMVDVLNYLDCPREPLKEEEVRTARVPDLVGSSVDEASALLQNQGLILKMVGEGDLITRQTPKPGAVVPLQTSILVYVDEEGAEVEEDGEVLVPDLQGKSIREVGEILSWMGLRLNSFGAGVAVRQEPSPNSSVPKDTVVKVEFKSPVE</sequence>
<dbReference type="Proteomes" id="UP000285138">
    <property type="component" value="Unassembled WGS sequence"/>
</dbReference>
<dbReference type="CDD" id="cd06576">
    <property type="entry name" value="PASTA_Pbp2x-like_1"/>
    <property type="match status" value="1"/>
</dbReference>
<feature type="transmembrane region" description="Helical" evidence="4">
    <location>
        <begin position="15"/>
        <end position="35"/>
    </location>
</feature>
<dbReference type="SMART" id="SM00740">
    <property type="entry name" value="PASTA"/>
    <property type="match status" value="2"/>
</dbReference>
<feature type="domain" description="PASTA" evidence="5">
    <location>
        <begin position="572"/>
        <end position="632"/>
    </location>
</feature>
<dbReference type="Pfam" id="PF00905">
    <property type="entry name" value="Transpeptidase"/>
    <property type="match status" value="1"/>
</dbReference>
<keyword evidence="3 4" id="KW-0472">Membrane</keyword>
<evidence type="ECO:0000313" key="6">
    <source>
        <dbReference type="EMBL" id="RQD73800.1"/>
    </source>
</evidence>
<dbReference type="SUPFAM" id="SSF56601">
    <property type="entry name" value="beta-lactamase/transpeptidase-like"/>
    <property type="match status" value="1"/>
</dbReference>
<protein>
    <submittedName>
        <fullName evidence="6">Stage V sporulation protein D</fullName>
    </submittedName>
</protein>
<evidence type="ECO:0000256" key="1">
    <source>
        <dbReference type="ARBA" id="ARBA00004370"/>
    </source>
</evidence>
<comment type="caution">
    <text evidence="6">The sequence shown here is derived from an EMBL/GenBank/DDBJ whole genome shotgun (WGS) entry which is preliminary data.</text>
</comment>
<dbReference type="InterPro" id="IPR005311">
    <property type="entry name" value="PBP_dimer"/>
</dbReference>
<dbReference type="InterPro" id="IPR005543">
    <property type="entry name" value="PASTA_dom"/>
</dbReference>
<dbReference type="InterPro" id="IPR011927">
    <property type="entry name" value="SpoVD_pbp"/>
</dbReference>
<proteinExistence type="inferred from homology"/>
<dbReference type="PROSITE" id="PS51178">
    <property type="entry name" value="PASTA"/>
    <property type="match status" value="2"/>
</dbReference>
<dbReference type="InterPro" id="IPR001460">
    <property type="entry name" value="PCN-bd_Tpept"/>
</dbReference>
<accession>A0A424YAN8</accession>
<feature type="domain" description="PASTA" evidence="5">
    <location>
        <begin position="641"/>
        <end position="698"/>
    </location>
</feature>
<gene>
    <name evidence="6" type="ORF">D5R97_08835</name>
</gene>
<dbReference type="Gene3D" id="1.10.150.770">
    <property type="match status" value="1"/>
</dbReference>
<evidence type="ECO:0000313" key="7">
    <source>
        <dbReference type="Proteomes" id="UP000285138"/>
    </source>
</evidence>
<evidence type="ECO:0000259" key="5">
    <source>
        <dbReference type="PROSITE" id="PS51178"/>
    </source>
</evidence>
<evidence type="ECO:0000256" key="2">
    <source>
        <dbReference type="ARBA" id="ARBA00007171"/>
    </source>
</evidence>
<dbReference type="AlphaFoldDB" id="A0A424YAN8"/>
<dbReference type="InterPro" id="IPR036138">
    <property type="entry name" value="PBP_dimer_sf"/>
</dbReference>
<reference evidence="6 7" key="1">
    <citation type="submission" date="2018-08" db="EMBL/GenBank/DDBJ databases">
        <title>The metabolism and importance of syntrophic acetate oxidation coupled to methane or sulfide production in haloalkaline environments.</title>
        <authorList>
            <person name="Timmers P.H.A."/>
            <person name="Vavourakis C.D."/>
            <person name="Sorokin D.Y."/>
            <person name="Sinninghe Damste J.S."/>
            <person name="Muyzer G."/>
            <person name="Stams A.J.M."/>
            <person name="Plugge C.M."/>
        </authorList>
    </citation>
    <scope>NUCLEOTIDE SEQUENCE [LARGE SCALE GENOMIC DNA]</scope>
    <source>
        <strain evidence="6">MSAO_Bac1</strain>
    </source>
</reference>
<evidence type="ECO:0000256" key="4">
    <source>
        <dbReference type="SAM" id="Phobius"/>
    </source>
</evidence>
<name>A0A424YAN8_9FIRM</name>
<dbReference type="Pfam" id="PF03717">
    <property type="entry name" value="PBP_dimer"/>
    <property type="match status" value="1"/>
</dbReference>
<dbReference type="SUPFAM" id="SSF54184">
    <property type="entry name" value="Penicillin-binding protein 2x (pbp-2x), c-terminal domain"/>
    <property type="match status" value="2"/>
</dbReference>
<dbReference type="InterPro" id="IPR012338">
    <property type="entry name" value="Beta-lactam/transpept-like"/>
</dbReference>
<dbReference type="Gene3D" id="3.30.10.20">
    <property type="match status" value="1"/>
</dbReference>
<dbReference type="CDD" id="cd06575">
    <property type="entry name" value="PASTA_Pbp2x-like_2"/>
    <property type="match status" value="1"/>
</dbReference>
<dbReference type="GO" id="GO:0008658">
    <property type="term" value="F:penicillin binding"/>
    <property type="evidence" value="ECO:0007669"/>
    <property type="project" value="InterPro"/>
</dbReference>
<comment type="similarity">
    <text evidence="2">Belongs to the transpeptidase family.</text>
</comment>
<keyword evidence="4" id="KW-0812">Transmembrane</keyword>
<keyword evidence="4" id="KW-1133">Transmembrane helix</keyword>
<dbReference type="GO" id="GO:0005886">
    <property type="term" value="C:plasma membrane"/>
    <property type="evidence" value="ECO:0007669"/>
    <property type="project" value="TreeGrafter"/>
</dbReference>
<comment type="subcellular location">
    <subcellularLocation>
        <location evidence="1">Membrane</location>
    </subcellularLocation>
</comment>
<dbReference type="SUPFAM" id="SSF56519">
    <property type="entry name" value="Penicillin binding protein dimerisation domain"/>
    <property type="match status" value="1"/>
</dbReference>
<dbReference type="Pfam" id="PF03793">
    <property type="entry name" value="PASTA"/>
    <property type="match status" value="2"/>
</dbReference>
<evidence type="ECO:0000256" key="3">
    <source>
        <dbReference type="ARBA" id="ARBA00023136"/>
    </source>
</evidence>
<dbReference type="GO" id="GO:0071555">
    <property type="term" value="P:cell wall organization"/>
    <property type="evidence" value="ECO:0007669"/>
    <property type="project" value="TreeGrafter"/>
</dbReference>
<organism evidence="6 7">
    <name type="scientific">Candidatus Syntrophonatronum acetioxidans</name>
    <dbReference type="NCBI Taxonomy" id="1795816"/>
    <lineage>
        <taxon>Bacteria</taxon>
        <taxon>Bacillati</taxon>
        <taxon>Bacillota</taxon>
        <taxon>Clostridia</taxon>
        <taxon>Eubacteriales</taxon>
        <taxon>Syntrophomonadaceae</taxon>
        <taxon>Candidatus Syntrophonatronum</taxon>
    </lineage>
</organism>
<dbReference type="PANTHER" id="PTHR30627">
    <property type="entry name" value="PEPTIDOGLYCAN D,D-TRANSPEPTIDASE"/>
    <property type="match status" value="1"/>
</dbReference>
<dbReference type="EMBL" id="QZAA01000235">
    <property type="protein sequence ID" value="RQD73800.1"/>
    <property type="molecule type" value="Genomic_DNA"/>
</dbReference>
<dbReference type="Gene3D" id="3.30.450.330">
    <property type="match status" value="1"/>
</dbReference>
<dbReference type="NCBIfam" id="TIGR02214">
    <property type="entry name" value="spoVD_pbp"/>
    <property type="match status" value="1"/>
</dbReference>